<evidence type="ECO:0000313" key="1">
    <source>
        <dbReference type="EMBL" id="BBU23758.1"/>
    </source>
</evidence>
<gene>
    <name evidence="1" type="ORF">MYXE_35480</name>
</gene>
<dbReference type="KEGG" id="mxe:MYXE_35480"/>
<evidence type="ECO:0000313" key="2">
    <source>
        <dbReference type="Proteomes" id="UP000464624"/>
    </source>
</evidence>
<name>A0AAD1H256_MYCXE</name>
<dbReference type="RefSeq" id="WP_003920726.1">
    <property type="nucleotide sequence ID" value="NZ_AP022314.1"/>
</dbReference>
<reference evidence="1 2" key="1">
    <citation type="submission" date="2019-12" db="EMBL/GenBank/DDBJ databases">
        <title>Complete genome sequence of Mycolicibacterium xenopi str. JCM15661T.</title>
        <authorList>
            <person name="Yoshida M."/>
            <person name="Fukano H."/>
            <person name="Asakura T."/>
            <person name="Hoshino Y."/>
        </authorList>
    </citation>
    <scope>NUCLEOTIDE SEQUENCE [LARGE SCALE GENOMIC DNA]</scope>
    <source>
        <strain evidence="1 2">JCM 15661T</strain>
    </source>
</reference>
<dbReference type="EMBL" id="AP022314">
    <property type="protein sequence ID" value="BBU23758.1"/>
    <property type="molecule type" value="Genomic_DNA"/>
</dbReference>
<sequence length="192" mass="20707">MGQKSGIRAVFLHGTPGRAPDVPHPLAEIDRLLDGPVRAHELLTVGMAVAAPQHSTSDVAVADLRAADERDLVPSTHQSGGQLAAAWEAVRSAGLFGPRTNIVPGAGLSDEWVDRLVSVGVSFTSTPEKNLAMAIARRSPDDCSTSVRHHHWAAGRWRKRDHSLVDTDLEEVKSELLESGERLVRKLNAIAR</sequence>
<dbReference type="Proteomes" id="UP000464624">
    <property type="component" value="Chromosome"/>
</dbReference>
<organism evidence="1 2">
    <name type="scientific">Mycobacterium xenopi</name>
    <dbReference type="NCBI Taxonomy" id="1789"/>
    <lineage>
        <taxon>Bacteria</taxon>
        <taxon>Bacillati</taxon>
        <taxon>Actinomycetota</taxon>
        <taxon>Actinomycetes</taxon>
        <taxon>Mycobacteriales</taxon>
        <taxon>Mycobacteriaceae</taxon>
        <taxon>Mycobacterium</taxon>
    </lineage>
</organism>
<dbReference type="Gene3D" id="3.20.20.140">
    <property type="entry name" value="Metal-dependent hydrolases"/>
    <property type="match status" value="1"/>
</dbReference>
<proteinExistence type="predicted"/>
<dbReference type="AlphaFoldDB" id="A0AAD1H256"/>
<dbReference type="SUPFAM" id="SSF51556">
    <property type="entry name" value="Metallo-dependent hydrolases"/>
    <property type="match status" value="1"/>
</dbReference>
<dbReference type="InterPro" id="IPR032466">
    <property type="entry name" value="Metal_Hydrolase"/>
</dbReference>
<accession>A0AAD1H256</accession>
<protein>
    <submittedName>
        <fullName evidence="1">Uncharacterized protein</fullName>
    </submittedName>
</protein>